<keyword evidence="2" id="KW-1185">Reference proteome</keyword>
<proteinExistence type="predicted"/>
<dbReference type="OrthoDB" id="17771at2157"/>
<name>A0A6B0SI45_9EURY</name>
<dbReference type="EMBL" id="WUUU01000113">
    <property type="protein sequence ID" value="MXR21444.1"/>
    <property type="molecule type" value="Genomic_DNA"/>
</dbReference>
<comment type="caution">
    <text evidence="1">The sequence shown here is derived from an EMBL/GenBank/DDBJ whole genome shotgun (WGS) entry which is preliminary data.</text>
</comment>
<gene>
    <name evidence="1" type="ORF">GRX66_12810</name>
</gene>
<sequence length="176" mass="19234">MPDPELSSPDPDMLAALADHGEIDVGVGDGHAASNGLDVATPEGRLQFEVYPIEDYGTDHERHDPDAGVHVNRWFFDGYAVLHVHDVDADAHSLLVRDQAPDERAMELADHGVPERRAQLVALREQGLTYSEIVEATGEEGPNHRGDVSKQLQAFNRQLGDAKWLVANAETLDLGN</sequence>
<evidence type="ECO:0000313" key="1">
    <source>
        <dbReference type="EMBL" id="MXR21444.1"/>
    </source>
</evidence>
<evidence type="ECO:0000313" key="2">
    <source>
        <dbReference type="Proteomes" id="UP000471521"/>
    </source>
</evidence>
<protein>
    <submittedName>
        <fullName evidence="1">Uncharacterized protein</fullName>
    </submittedName>
</protein>
<accession>A0A6B0SI45</accession>
<reference evidence="1 2" key="1">
    <citation type="submission" date="2019-12" db="EMBL/GenBank/DDBJ databases">
        <title>Isolation and characterization of three novel carbon monoxide-oxidizing members of Halobacteria from salione crusts and soils.</title>
        <authorList>
            <person name="Myers M.R."/>
            <person name="King G.M."/>
        </authorList>
    </citation>
    <scope>NUCLEOTIDE SEQUENCE [LARGE SCALE GENOMIC DNA]</scope>
    <source>
        <strain evidence="1 2">PCN9</strain>
    </source>
</reference>
<organism evidence="1 2">
    <name type="scientific">Halobacterium bonnevillei</name>
    <dbReference type="NCBI Taxonomy" id="2692200"/>
    <lineage>
        <taxon>Archaea</taxon>
        <taxon>Methanobacteriati</taxon>
        <taxon>Methanobacteriota</taxon>
        <taxon>Stenosarchaea group</taxon>
        <taxon>Halobacteria</taxon>
        <taxon>Halobacteriales</taxon>
        <taxon>Halobacteriaceae</taxon>
        <taxon>Halobacterium</taxon>
    </lineage>
</organism>
<dbReference type="AlphaFoldDB" id="A0A6B0SI45"/>
<dbReference type="Proteomes" id="UP000471521">
    <property type="component" value="Unassembled WGS sequence"/>
</dbReference>
<dbReference type="RefSeq" id="WP_159526916.1">
    <property type="nucleotide sequence ID" value="NZ_WUUU01000113.1"/>
</dbReference>